<feature type="region of interest" description="Disordered" evidence="1">
    <location>
        <begin position="321"/>
        <end position="344"/>
    </location>
</feature>
<dbReference type="EMBL" id="MT776525">
    <property type="protein sequence ID" value="QNT35533.1"/>
    <property type="molecule type" value="Genomic_DNA"/>
</dbReference>
<proteinExistence type="predicted"/>
<reference evidence="2" key="1">
    <citation type="submission" date="2020-07" db="EMBL/GenBank/DDBJ databases">
        <title>Unique genomic features of the anaerobic methanotrophic archaea.</title>
        <authorList>
            <person name="Chadwick G.L."/>
            <person name="Skennerton C.T."/>
            <person name="Laso-Perez R."/>
            <person name="Leu A.O."/>
            <person name="Speth D.R."/>
            <person name="Yu H."/>
            <person name="Morgan-Lang C."/>
            <person name="Hatzenpichler R."/>
            <person name="Goudeau D."/>
            <person name="Malmstrom R."/>
            <person name="Brazelton W.J."/>
            <person name="Woyke T."/>
            <person name="Hallam S.J."/>
            <person name="Tyson G.W."/>
            <person name="Wegener G."/>
            <person name="Boetius A."/>
            <person name="Orphan V."/>
        </authorList>
    </citation>
    <scope>NUCLEOTIDE SEQUENCE</scope>
</reference>
<sequence>MKKKMKAGLVVAIVAVMMFSSYAAALSQDEIAGLMSNASEVDTYKFDMNMDMTMTMEMLMGNETNATEPMVMVMVMVGNGSGVVDNINKSMMMAMSTCMNMSEITEANTSVDTNGNISENVSLDMPETICMEMEMYVINNTMYTKMDLSAMLPNFSFWLKSEMTEEDWASEDLLGQQMELLNCSNVTLLDDEEVRGVDCYVLKIVPDIEKFWEIMMNQSKMLIGDQSGMEMQNTSDVLNQSLSNITMTDWIAKDTKFVMKAEAAMDMTTTSPDTEEEAKVAMDYTMIFYDYNVPVTIVLPLEAENATAISDLLGILPGGNETDISTGGNETAIPTGGNETGGQR</sequence>
<accession>A0A7H1KNL9</accession>
<protein>
    <submittedName>
        <fullName evidence="2">Uncharacterized protein</fullName>
    </submittedName>
</protein>
<name>A0A7H1KNL9_9EURY</name>
<dbReference type="AlphaFoldDB" id="A0A7H1KNL9"/>
<gene>
    <name evidence="2" type="ORF">NCGJLENL_00017</name>
</gene>
<evidence type="ECO:0000313" key="2">
    <source>
        <dbReference type="EMBL" id="QNT35533.1"/>
    </source>
</evidence>
<organism evidence="2">
    <name type="scientific">uncultured Methanosarcinales archaeon</name>
    <dbReference type="NCBI Taxonomy" id="183757"/>
    <lineage>
        <taxon>Archaea</taxon>
        <taxon>Methanobacteriati</taxon>
        <taxon>Methanobacteriota</taxon>
        <taxon>Stenosarchaea group</taxon>
        <taxon>Methanomicrobia</taxon>
        <taxon>Methanosarcinales</taxon>
        <taxon>environmental samples</taxon>
    </lineage>
</organism>
<dbReference type="Gene3D" id="2.50.20.20">
    <property type="match status" value="1"/>
</dbReference>
<evidence type="ECO:0000256" key="1">
    <source>
        <dbReference type="SAM" id="MobiDB-lite"/>
    </source>
</evidence>